<dbReference type="EMBL" id="DF820465">
    <property type="protein sequence ID" value="GAK57134.1"/>
    <property type="molecule type" value="Genomic_DNA"/>
</dbReference>
<evidence type="ECO:0000313" key="2">
    <source>
        <dbReference type="Proteomes" id="UP000030661"/>
    </source>
</evidence>
<dbReference type="HOGENOM" id="CLU_3022692_0_0_0"/>
<proteinExistence type="predicted"/>
<dbReference type="SUPFAM" id="SSF81301">
    <property type="entry name" value="Nucleotidyltransferase"/>
    <property type="match status" value="1"/>
</dbReference>
<protein>
    <submittedName>
        <fullName evidence="1">Uncharacterized protein</fullName>
    </submittedName>
</protein>
<keyword evidence="2" id="KW-1185">Reference proteome</keyword>
<reference evidence="1" key="1">
    <citation type="journal article" date="2015" name="PeerJ">
        <title>First genomic representation of candidate bacterial phylum KSB3 points to enhanced environmental sensing as a trigger of wastewater bulking.</title>
        <authorList>
            <person name="Sekiguchi Y."/>
            <person name="Ohashi A."/>
            <person name="Parks D.H."/>
            <person name="Yamauchi T."/>
            <person name="Tyson G.W."/>
            <person name="Hugenholtz P."/>
        </authorList>
    </citation>
    <scope>NUCLEOTIDE SEQUENCE [LARGE SCALE GENOMIC DNA]</scope>
</reference>
<name>A0A081BXS9_VECG1</name>
<gene>
    <name evidence="1" type="ORF">U27_04099</name>
</gene>
<dbReference type="AlphaFoldDB" id="A0A081BXS9"/>
<accession>A0A081BXS9</accession>
<dbReference type="InterPro" id="IPR043519">
    <property type="entry name" value="NT_sf"/>
</dbReference>
<organism evidence="1">
    <name type="scientific">Vecturithrix granuli</name>
    <dbReference type="NCBI Taxonomy" id="1499967"/>
    <lineage>
        <taxon>Bacteria</taxon>
        <taxon>Candidatus Moduliflexota</taxon>
        <taxon>Candidatus Vecturitrichia</taxon>
        <taxon>Candidatus Vecturitrichales</taxon>
        <taxon>Candidatus Vecturitrichaceae</taxon>
        <taxon>Candidatus Vecturithrix</taxon>
    </lineage>
</organism>
<sequence>MAEIPDNINAALSDYVTRLSQEIQVRAAVLFGSCATGKMRKISSTKATTPFFTKS</sequence>
<dbReference type="Proteomes" id="UP000030661">
    <property type="component" value="Unassembled WGS sequence"/>
</dbReference>
<evidence type="ECO:0000313" key="1">
    <source>
        <dbReference type="EMBL" id="GAK57134.1"/>
    </source>
</evidence>